<proteinExistence type="predicted"/>
<evidence type="ECO:0000256" key="1">
    <source>
        <dbReference type="ARBA" id="ARBA00001938"/>
    </source>
</evidence>
<dbReference type="InterPro" id="IPR003016">
    <property type="entry name" value="2-oxoA_DH_lipoyl-BS"/>
</dbReference>
<dbReference type="PROSITE" id="PS50968">
    <property type="entry name" value="BIOTINYL_LIPOYL"/>
    <property type="match status" value="2"/>
</dbReference>
<sequence>MPHEVTMPQLGMAQDAGRIVAWLKNPGDPVSKGDALFEVETDKATMEVEAQADGFLGGITASEGDDVPVGQVIARIFDTADAAEEVGEGDTGAAAPAAEGEDESLPDGAQVTMPQLGMAQDSGLLVSWQKAPGDAVAADDVLFEVETDKSTMEVPAGADGYLAATLAQAGEEVPVGDLVAIISAEKPDAPVTRSVSQAAAGQRAEPPAEPEPPARPQRTAQEPRKTTTPDPGGRILASPKARRLAAEQGLDLRLLAEAGHPQPYHVRDLEALRDLATKVPAQAAGQAQRLTAAISQDGLPEFAEWAAGQHGLSDRDALLAGLAGASLSAGAPVVIGIEGVGRIQSYAVPRNRALSRVAQTEDAPDLILRDLRGTSLRAVEMGAGDVPVLTLVTEGQGLSITLECSPAQLDAAGAIALLTDFAGRMEQPLRHLL</sequence>
<comment type="cofactor">
    <cofactor evidence="1">
        <name>(R)-lipoate</name>
        <dbReference type="ChEBI" id="CHEBI:83088"/>
    </cofactor>
</comment>
<keyword evidence="2" id="KW-0450">Lipoyl</keyword>
<protein>
    <submittedName>
        <fullName evidence="5">Pyruvate dehydrogenase E2 component (Dihydrolipoamide acetyltransferase)/2-oxoglutarate dehydrogenase E2 component (Dihydrolipoamide succinyltransferase)</fullName>
    </submittedName>
</protein>
<dbReference type="RefSeq" id="WP_092367161.1">
    <property type="nucleotide sequence ID" value="NZ_BMGV01000006.1"/>
</dbReference>
<dbReference type="GO" id="GO:0006086">
    <property type="term" value="P:pyruvate decarboxylation to acetyl-CoA"/>
    <property type="evidence" value="ECO:0007669"/>
    <property type="project" value="InterPro"/>
</dbReference>
<evidence type="ECO:0000259" key="4">
    <source>
        <dbReference type="PROSITE" id="PS50968"/>
    </source>
</evidence>
<dbReference type="PANTHER" id="PTHR23151">
    <property type="entry name" value="DIHYDROLIPOAMIDE ACETYL/SUCCINYL-TRANSFERASE-RELATED"/>
    <property type="match status" value="1"/>
</dbReference>
<evidence type="ECO:0000313" key="5">
    <source>
        <dbReference type="EMBL" id="SEJ72055.1"/>
    </source>
</evidence>
<organism evidence="5 6">
    <name type="scientific">Cribrihabitans marinus</name>
    <dbReference type="NCBI Taxonomy" id="1227549"/>
    <lineage>
        <taxon>Bacteria</taxon>
        <taxon>Pseudomonadati</taxon>
        <taxon>Pseudomonadota</taxon>
        <taxon>Alphaproteobacteria</taxon>
        <taxon>Rhodobacterales</taxon>
        <taxon>Paracoccaceae</taxon>
        <taxon>Cribrihabitans</taxon>
    </lineage>
</organism>
<name>A0A1H7BF48_9RHOB</name>
<keyword evidence="6" id="KW-1185">Reference proteome</keyword>
<dbReference type="InterPro" id="IPR000089">
    <property type="entry name" value="Biotin_lipoyl"/>
</dbReference>
<evidence type="ECO:0000256" key="2">
    <source>
        <dbReference type="ARBA" id="ARBA00022823"/>
    </source>
</evidence>
<dbReference type="Gene3D" id="4.10.320.10">
    <property type="entry name" value="E3-binding domain"/>
    <property type="match status" value="1"/>
</dbReference>
<evidence type="ECO:0000256" key="3">
    <source>
        <dbReference type="SAM" id="MobiDB-lite"/>
    </source>
</evidence>
<dbReference type="AlphaFoldDB" id="A0A1H7BF48"/>
<feature type="region of interest" description="Disordered" evidence="3">
    <location>
        <begin position="85"/>
        <end position="106"/>
    </location>
</feature>
<evidence type="ECO:0000313" key="6">
    <source>
        <dbReference type="Proteomes" id="UP000199379"/>
    </source>
</evidence>
<dbReference type="SUPFAM" id="SSF51230">
    <property type="entry name" value="Single hybrid motif"/>
    <property type="match status" value="2"/>
</dbReference>
<reference evidence="5 6" key="1">
    <citation type="submission" date="2016-10" db="EMBL/GenBank/DDBJ databases">
        <authorList>
            <person name="de Groot N.N."/>
        </authorList>
    </citation>
    <scope>NUCLEOTIDE SEQUENCE [LARGE SCALE GENOMIC DNA]</scope>
    <source>
        <strain evidence="5 6">DSM 29340</strain>
    </source>
</reference>
<dbReference type="InterPro" id="IPR011053">
    <property type="entry name" value="Single_hybrid_motif"/>
</dbReference>
<dbReference type="InterPro" id="IPR036625">
    <property type="entry name" value="E3-bd_dom_sf"/>
</dbReference>
<gene>
    <name evidence="5" type="ORF">SAMN05444007_106265</name>
</gene>
<feature type="domain" description="Lipoyl-binding" evidence="4">
    <location>
        <begin position="108"/>
        <end position="183"/>
    </location>
</feature>
<feature type="domain" description="Lipoyl-binding" evidence="4">
    <location>
        <begin position="2"/>
        <end position="77"/>
    </location>
</feature>
<feature type="region of interest" description="Disordered" evidence="3">
    <location>
        <begin position="188"/>
        <end position="241"/>
    </location>
</feature>
<dbReference type="InterPro" id="IPR045257">
    <property type="entry name" value="E2/Pdx1"/>
</dbReference>
<dbReference type="Proteomes" id="UP000199379">
    <property type="component" value="Unassembled WGS sequence"/>
</dbReference>
<dbReference type="Gene3D" id="2.40.50.100">
    <property type="match status" value="2"/>
</dbReference>
<dbReference type="Pfam" id="PF00364">
    <property type="entry name" value="Biotin_lipoyl"/>
    <property type="match status" value="2"/>
</dbReference>
<dbReference type="GO" id="GO:0045254">
    <property type="term" value="C:pyruvate dehydrogenase complex"/>
    <property type="evidence" value="ECO:0007669"/>
    <property type="project" value="InterPro"/>
</dbReference>
<dbReference type="STRING" id="1227549.SAMN05444007_106265"/>
<dbReference type="EMBL" id="FNYD01000006">
    <property type="protein sequence ID" value="SEJ72055.1"/>
    <property type="molecule type" value="Genomic_DNA"/>
</dbReference>
<keyword evidence="5" id="KW-0670">Pyruvate</keyword>
<dbReference type="OrthoDB" id="9804723at2"/>
<dbReference type="PROSITE" id="PS00189">
    <property type="entry name" value="LIPOYL"/>
    <property type="match status" value="2"/>
</dbReference>
<accession>A0A1H7BF48</accession>
<dbReference type="PANTHER" id="PTHR23151:SF90">
    <property type="entry name" value="DIHYDROLIPOYLLYSINE-RESIDUE ACETYLTRANSFERASE COMPONENT OF PYRUVATE DEHYDROGENASE COMPLEX, MITOCHONDRIAL-RELATED"/>
    <property type="match status" value="1"/>
</dbReference>
<keyword evidence="5" id="KW-0808">Transferase</keyword>
<dbReference type="GO" id="GO:0016746">
    <property type="term" value="F:acyltransferase activity"/>
    <property type="evidence" value="ECO:0007669"/>
    <property type="project" value="InterPro"/>
</dbReference>
<dbReference type="CDD" id="cd06849">
    <property type="entry name" value="lipoyl_domain"/>
    <property type="match status" value="2"/>
</dbReference>